<dbReference type="Gene3D" id="1.10.390.30">
    <property type="entry name" value="Peptidase M60, enhancin-like domain 3"/>
    <property type="match status" value="1"/>
</dbReference>
<evidence type="ECO:0000259" key="1">
    <source>
        <dbReference type="PROSITE" id="PS51723"/>
    </source>
</evidence>
<dbReference type="InterPro" id="IPR051244">
    <property type="entry name" value="TCAF"/>
</dbReference>
<feature type="non-terminal residue" evidence="2">
    <location>
        <position position="1"/>
    </location>
</feature>
<protein>
    <recommendedName>
        <fullName evidence="1">Peptidase M60 domain-containing protein</fullName>
    </recommendedName>
</protein>
<dbReference type="PANTHER" id="PTHR15730:SF5">
    <property type="entry name" value="SI:CH211-210B2.2-RELATED"/>
    <property type="match status" value="1"/>
</dbReference>
<dbReference type="Gene3D" id="2.60.120.1250">
    <property type="entry name" value="Peptidase M60, enhancin-like domain 1"/>
    <property type="match status" value="1"/>
</dbReference>
<dbReference type="InterPro" id="IPR042279">
    <property type="entry name" value="Pep_M60_3"/>
</dbReference>
<sequence>ITHKATAKAPLIVSTSPFVSPEVSFHQESSAWLLSECTSVADTSPSADPCLKMAYTDSLGEAWRADILRGVPKISNTGAVPGTILVWGHSARPILNSAAHNKPVLIAAAELGHGRTVVLAHESLLNSAPELIRNIETWLMKGEQHNIYVLDHNSKHSNIKPGDVMVWKGAKSTGDVTKQVVINHLLSGGGLLHAMCPWGWLQLNKGKNLSDMPLYGALDLVGICYTKWCGNIPKDGLDIKSHRSTEFNHIVLTLYHILENAEHFCDDDSDDAEDVPILDVSCLPQDVCKTAVYPELRRLAQVLGCEGNATQMKGNTIMLKKLLPKHDNPINGKKRRTMIDILNKMAHLELVSLPAVDTFPGCVPTEVEKICRSVRISSEVKDIHPTGFYLAKDDTLVMRVQGHLTNGWTVQVGAHSDNLTKLHQPLRRWPQLMVKTEIKQRETRLYSPYGGLIYLESPQDNSQIEVCLENVIEAPLFDVSDPDSIRGWKQRRQAHGLWADIMGRRIIITLPSSSVRNIEDPSDVMHIWDDLISGYHELRGTDPDKHRRQWIVTDEQPVAGYMHSGYPIVTHLDVAQPENEHFLLNKRVLLDKGSWGIYHEMGHNMQRPAWTFQGTGEVTCNVFTLYAMNTVSKQPIWIHEWLKRHLQNVKKYVNSAKSFEIWQSDPGLGLFIYAQIAHHFGWDVYKKVFREYEQPDCQDIRDNQQKIDTWFVKISTACGYNLAPLFDFWKIPITDESINTCQHLQAYLPADEVTDITREYTNSIRDKYHI</sequence>
<dbReference type="PANTHER" id="PTHR15730">
    <property type="entry name" value="EXPERIMENTAL AUTOIMMUNE PROSTATITIS ANTIGEN 2-RELATED"/>
    <property type="match status" value="1"/>
</dbReference>
<reference evidence="2" key="1">
    <citation type="journal article" date="2023" name="Mol. Biol. Evol.">
        <title>Third-Generation Sequencing Reveals the Adaptive Role of the Epigenome in Three Deep-Sea Polychaetes.</title>
        <authorList>
            <person name="Perez M."/>
            <person name="Aroh O."/>
            <person name="Sun Y."/>
            <person name="Lan Y."/>
            <person name="Juniper S.K."/>
            <person name="Young C.R."/>
            <person name="Angers B."/>
            <person name="Qian P.Y."/>
        </authorList>
    </citation>
    <scope>NUCLEOTIDE SEQUENCE</scope>
    <source>
        <strain evidence="2">P08H-3</strain>
    </source>
</reference>
<dbReference type="Gene3D" id="3.40.390.80">
    <property type="entry name" value="Peptidase M60, enhancin-like domain 2"/>
    <property type="match status" value="1"/>
</dbReference>
<dbReference type="Pfam" id="PF17291">
    <property type="entry name" value="M60-like_N"/>
    <property type="match status" value="1"/>
</dbReference>
<keyword evidence="3" id="KW-1185">Reference proteome</keyword>
<evidence type="ECO:0000313" key="2">
    <source>
        <dbReference type="EMBL" id="KAK2152428.1"/>
    </source>
</evidence>
<name>A0AAD9JGV9_9ANNE</name>
<dbReference type="Proteomes" id="UP001208570">
    <property type="component" value="Unassembled WGS sequence"/>
</dbReference>
<proteinExistence type="predicted"/>
<gene>
    <name evidence="2" type="ORF">LSH36_329g03002</name>
</gene>
<evidence type="ECO:0000313" key="3">
    <source>
        <dbReference type="Proteomes" id="UP001208570"/>
    </source>
</evidence>
<dbReference type="EMBL" id="JAODUP010000329">
    <property type="protein sequence ID" value="KAK2152428.1"/>
    <property type="molecule type" value="Genomic_DNA"/>
</dbReference>
<organism evidence="2 3">
    <name type="scientific">Paralvinella palmiformis</name>
    <dbReference type="NCBI Taxonomy" id="53620"/>
    <lineage>
        <taxon>Eukaryota</taxon>
        <taxon>Metazoa</taxon>
        <taxon>Spiralia</taxon>
        <taxon>Lophotrochozoa</taxon>
        <taxon>Annelida</taxon>
        <taxon>Polychaeta</taxon>
        <taxon>Sedentaria</taxon>
        <taxon>Canalipalpata</taxon>
        <taxon>Terebellida</taxon>
        <taxon>Terebelliformia</taxon>
        <taxon>Alvinellidae</taxon>
        <taxon>Paralvinella</taxon>
    </lineage>
</organism>
<dbReference type="AlphaFoldDB" id="A0AAD9JGV9"/>
<dbReference type="SMART" id="SM01276">
    <property type="entry name" value="M60-like"/>
    <property type="match status" value="1"/>
</dbReference>
<dbReference type="PROSITE" id="PS51723">
    <property type="entry name" value="PEPTIDASE_M60"/>
    <property type="match status" value="1"/>
</dbReference>
<feature type="domain" description="Peptidase M60" evidence="1">
    <location>
        <begin position="381"/>
        <end position="681"/>
    </location>
</feature>
<accession>A0AAD9JGV9</accession>
<dbReference type="InterPro" id="IPR031161">
    <property type="entry name" value="Peptidase_M60_dom"/>
</dbReference>
<dbReference type="InterPro" id="IPR035423">
    <property type="entry name" value="M60-like_N"/>
</dbReference>
<comment type="caution">
    <text evidence="2">The sequence shown here is derived from an EMBL/GenBank/DDBJ whole genome shotgun (WGS) entry which is preliminary data.</text>
</comment>
<dbReference type="Pfam" id="PF13402">
    <property type="entry name" value="Peptidase_M60"/>
    <property type="match status" value="1"/>
</dbReference>